<accession>A0A9P9ATD8</accession>
<protein>
    <submittedName>
        <fullName evidence="2">Thiamine pyrophosphokinase-related protein-like protein</fullName>
    </submittedName>
</protein>
<dbReference type="InterPro" id="IPR015797">
    <property type="entry name" value="NUDIX_hydrolase-like_dom_sf"/>
</dbReference>
<dbReference type="Proteomes" id="UP000777438">
    <property type="component" value="Unassembled WGS sequence"/>
</dbReference>
<evidence type="ECO:0000259" key="1">
    <source>
        <dbReference type="PROSITE" id="PS51462"/>
    </source>
</evidence>
<sequence length="310" mass="34495">MVSYVDAINDGDSFPYSEDAAGGLYRFKVVGIPQTLGYVLPSVADKLSSSILGLEVDDSQHALTLMGGRDVDERSTLVKEGLLLMRAKNDVSILKSWRNETFPIFGPNREVLLHIERCACPLFGVVTYGAHAIAYVPPLLPDGEMKIWISRRARSKQTFGGMLDSSAAGGIASGDTPLETILRECEEEASLPPDVISQRLRASGIITNFYVRDHRSGGEVGLFQPEGNFVFDLPLPPDVVCTTNDGEAEEFRLYTVEEVKEALKRREFKPNSALVMLDFFVRHGILTSENEKDYVEIVSRLHRRLEFPLR</sequence>
<comment type="caution">
    <text evidence="2">The sequence shown here is derived from an EMBL/GenBank/DDBJ whole genome shotgun (WGS) entry which is preliminary data.</text>
</comment>
<dbReference type="OrthoDB" id="10261522at2759"/>
<reference evidence="2 3" key="1">
    <citation type="journal article" date="2021" name="Nat. Commun.">
        <title>Genetic determinants of endophytism in the Arabidopsis root mycobiome.</title>
        <authorList>
            <person name="Mesny F."/>
            <person name="Miyauchi S."/>
            <person name="Thiergart T."/>
            <person name="Pickel B."/>
            <person name="Atanasova L."/>
            <person name="Karlsson M."/>
            <person name="Huettel B."/>
            <person name="Barry K.W."/>
            <person name="Haridas S."/>
            <person name="Chen C."/>
            <person name="Bauer D."/>
            <person name="Andreopoulos W."/>
            <person name="Pangilinan J."/>
            <person name="LaButti K."/>
            <person name="Riley R."/>
            <person name="Lipzen A."/>
            <person name="Clum A."/>
            <person name="Drula E."/>
            <person name="Henrissat B."/>
            <person name="Kohler A."/>
            <person name="Grigoriev I.V."/>
            <person name="Martin F.M."/>
            <person name="Hacquard S."/>
        </authorList>
    </citation>
    <scope>NUCLEOTIDE SEQUENCE [LARGE SCALE GENOMIC DNA]</scope>
    <source>
        <strain evidence="2 3">MPI-CAGE-CH-0241</strain>
    </source>
</reference>
<dbReference type="EMBL" id="JAGPYM010000005">
    <property type="protein sequence ID" value="KAH6894243.1"/>
    <property type="molecule type" value="Genomic_DNA"/>
</dbReference>
<evidence type="ECO:0000313" key="3">
    <source>
        <dbReference type="Proteomes" id="UP000777438"/>
    </source>
</evidence>
<dbReference type="InterPro" id="IPR031804">
    <property type="entry name" value="DUF4743"/>
</dbReference>
<name>A0A9P9ATD8_9HYPO</name>
<keyword evidence="3" id="KW-1185">Reference proteome</keyword>
<dbReference type="FunFam" id="3.90.79.10:FF:000019">
    <property type="entry name" value="Thiamin pyrophosphokinase, putative"/>
    <property type="match status" value="1"/>
</dbReference>
<gene>
    <name evidence="2" type="ORF">B0T10DRAFT_527125</name>
</gene>
<evidence type="ECO:0000313" key="2">
    <source>
        <dbReference type="EMBL" id="KAH6894243.1"/>
    </source>
</evidence>
<dbReference type="SUPFAM" id="SSF55811">
    <property type="entry name" value="Nudix"/>
    <property type="match status" value="1"/>
</dbReference>
<feature type="domain" description="Nudix hydrolase" evidence="1">
    <location>
        <begin position="129"/>
        <end position="278"/>
    </location>
</feature>
<dbReference type="GO" id="GO:0044715">
    <property type="term" value="F:8-oxo-dGDP phosphatase activity"/>
    <property type="evidence" value="ECO:0007669"/>
    <property type="project" value="UniProtKB-ARBA"/>
</dbReference>
<dbReference type="Pfam" id="PF00293">
    <property type="entry name" value="NUDIX"/>
    <property type="match status" value="1"/>
</dbReference>
<dbReference type="CDD" id="cd03676">
    <property type="entry name" value="NUDIX_Tnr3_like"/>
    <property type="match status" value="1"/>
</dbReference>
<organism evidence="2 3">
    <name type="scientific">Thelonectria olida</name>
    <dbReference type="NCBI Taxonomy" id="1576542"/>
    <lineage>
        <taxon>Eukaryota</taxon>
        <taxon>Fungi</taxon>
        <taxon>Dikarya</taxon>
        <taxon>Ascomycota</taxon>
        <taxon>Pezizomycotina</taxon>
        <taxon>Sordariomycetes</taxon>
        <taxon>Hypocreomycetidae</taxon>
        <taxon>Hypocreales</taxon>
        <taxon>Nectriaceae</taxon>
        <taxon>Thelonectria</taxon>
    </lineage>
</organism>
<dbReference type="PANTHER" id="PTHR13622:SF8">
    <property type="entry name" value="THIAMIN PYROPHOSPHOKINASE 1"/>
    <property type="match status" value="1"/>
</dbReference>
<dbReference type="InterPro" id="IPR000086">
    <property type="entry name" value="NUDIX_hydrolase_dom"/>
</dbReference>
<dbReference type="Pfam" id="PF15916">
    <property type="entry name" value="DUF4743"/>
    <property type="match status" value="1"/>
</dbReference>
<dbReference type="Gene3D" id="3.90.79.10">
    <property type="entry name" value="Nucleoside Triphosphate Pyrophosphohydrolase"/>
    <property type="match status" value="1"/>
</dbReference>
<dbReference type="PANTHER" id="PTHR13622">
    <property type="entry name" value="THIAMIN PYROPHOSPHOKINASE"/>
    <property type="match status" value="1"/>
</dbReference>
<dbReference type="PROSITE" id="PS51462">
    <property type="entry name" value="NUDIX"/>
    <property type="match status" value="1"/>
</dbReference>
<proteinExistence type="predicted"/>
<dbReference type="AlphaFoldDB" id="A0A9P9ATD8"/>